<reference evidence="1" key="1">
    <citation type="submission" date="2020-10" db="EMBL/GenBank/DDBJ databases">
        <title>Taxonomic study of unclassified bacteria belonging to the class Ktedonobacteria.</title>
        <authorList>
            <person name="Yabe S."/>
            <person name="Wang C.M."/>
            <person name="Zheng Y."/>
            <person name="Sakai Y."/>
            <person name="Cavaletti L."/>
            <person name="Monciardini P."/>
            <person name="Donadio S."/>
        </authorList>
    </citation>
    <scope>NUCLEOTIDE SEQUENCE</scope>
    <source>
        <strain evidence="1">ID150040</strain>
    </source>
</reference>
<comment type="caution">
    <text evidence="1">The sequence shown here is derived from an EMBL/GenBank/DDBJ whole genome shotgun (WGS) entry which is preliminary data.</text>
</comment>
<gene>
    <name evidence="1" type="ORF">KSF_061760</name>
</gene>
<accession>A0A8J3N545</accession>
<evidence type="ECO:0000313" key="1">
    <source>
        <dbReference type="EMBL" id="GHO96128.1"/>
    </source>
</evidence>
<protein>
    <submittedName>
        <fullName evidence="1">Uncharacterized protein</fullName>
    </submittedName>
</protein>
<evidence type="ECO:0000313" key="2">
    <source>
        <dbReference type="Proteomes" id="UP000597444"/>
    </source>
</evidence>
<dbReference type="Proteomes" id="UP000597444">
    <property type="component" value="Unassembled WGS sequence"/>
</dbReference>
<proteinExistence type="predicted"/>
<dbReference type="AlphaFoldDB" id="A0A8J3N545"/>
<name>A0A8J3N545_9CHLR</name>
<sequence>MDRKDDREMLRKSGFAETEMDQLSRLRRYYAEKEKQQAAMAHRRMEFVRWLVTTGKLTDQIAS</sequence>
<organism evidence="1 2">
    <name type="scientific">Reticulibacter mediterranei</name>
    <dbReference type="NCBI Taxonomy" id="2778369"/>
    <lineage>
        <taxon>Bacteria</taxon>
        <taxon>Bacillati</taxon>
        <taxon>Chloroflexota</taxon>
        <taxon>Ktedonobacteria</taxon>
        <taxon>Ktedonobacterales</taxon>
        <taxon>Reticulibacteraceae</taxon>
        <taxon>Reticulibacter</taxon>
    </lineage>
</organism>
<dbReference type="EMBL" id="BNJK01000001">
    <property type="protein sequence ID" value="GHO96128.1"/>
    <property type="molecule type" value="Genomic_DNA"/>
</dbReference>
<keyword evidence="2" id="KW-1185">Reference proteome</keyword>
<dbReference type="RefSeq" id="WP_220206771.1">
    <property type="nucleotide sequence ID" value="NZ_BNJK01000001.1"/>
</dbReference>